<keyword evidence="4" id="KW-0004">4Fe-4S</keyword>
<proteinExistence type="predicted"/>
<evidence type="ECO:0000256" key="4">
    <source>
        <dbReference type="ARBA" id="ARBA00022485"/>
    </source>
</evidence>
<keyword evidence="7" id="KW-0479">Metal-binding</keyword>
<dbReference type="GO" id="GO:0034628">
    <property type="term" value="P:'de novo' NAD+ biosynthetic process from L-aspartate"/>
    <property type="evidence" value="ECO:0007669"/>
    <property type="project" value="TreeGrafter"/>
</dbReference>
<dbReference type="GO" id="GO:0008987">
    <property type="term" value="F:quinolinate synthetase A activity"/>
    <property type="evidence" value="ECO:0007669"/>
    <property type="project" value="InterPro"/>
</dbReference>
<gene>
    <name evidence="10" type="ORF">S01H4_14979</name>
</gene>
<dbReference type="Gene3D" id="3.40.50.10800">
    <property type="entry name" value="NadA-like"/>
    <property type="match status" value="3"/>
</dbReference>
<dbReference type="GO" id="GO:0051539">
    <property type="term" value="F:4 iron, 4 sulfur cluster binding"/>
    <property type="evidence" value="ECO:0007669"/>
    <property type="project" value="UniProtKB-KW"/>
</dbReference>
<organism evidence="10">
    <name type="scientific">marine sediment metagenome</name>
    <dbReference type="NCBI Taxonomy" id="412755"/>
    <lineage>
        <taxon>unclassified sequences</taxon>
        <taxon>metagenomes</taxon>
        <taxon>ecological metagenomes</taxon>
    </lineage>
</organism>
<dbReference type="EC" id="2.5.1.72" evidence="3"/>
<feature type="non-terminal residue" evidence="10">
    <location>
        <position position="1"/>
    </location>
</feature>
<dbReference type="FunFam" id="3.40.50.10800:FF:000001">
    <property type="entry name" value="Quinolinate synthase A"/>
    <property type="match status" value="1"/>
</dbReference>
<evidence type="ECO:0000256" key="7">
    <source>
        <dbReference type="ARBA" id="ARBA00022723"/>
    </source>
</evidence>
<evidence type="ECO:0000256" key="1">
    <source>
        <dbReference type="ARBA" id="ARBA00001966"/>
    </source>
</evidence>
<evidence type="ECO:0000256" key="3">
    <source>
        <dbReference type="ARBA" id="ARBA00012669"/>
    </source>
</evidence>
<dbReference type="Pfam" id="PF02445">
    <property type="entry name" value="NadA"/>
    <property type="match status" value="1"/>
</dbReference>
<evidence type="ECO:0000313" key="10">
    <source>
        <dbReference type="EMBL" id="GAG65876.1"/>
    </source>
</evidence>
<dbReference type="EMBL" id="BART01006566">
    <property type="protein sequence ID" value="GAG65876.1"/>
    <property type="molecule type" value="Genomic_DNA"/>
</dbReference>
<keyword evidence="5" id="KW-0662">Pyridine nucleotide biosynthesis</keyword>
<evidence type="ECO:0000256" key="8">
    <source>
        <dbReference type="ARBA" id="ARBA00023004"/>
    </source>
</evidence>
<protein>
    <recommendedName>
        <fullName evidence="3">quinolinate synthase</fullName>
        <ecNumber evidence="3">2.5.1.72</ecNumber>
    </recommendedName>
</protein>
<dbReference type="GO" id="GO:0046872">
    <property type="term" value="F:metal ion binding"/>
    <property type="evidence" value="ECO:0007669"/>
    <property type="project" value="UniProtKB-KW"/>
</dbReference>
<comment type="pathway">
    <text evidence="2">Cofactor biosynthesis; NAD(+) biosynthesis; quinolinate from iminoaspartate: step 1/1.</text>
</comment>
<reference evidence="10" key="1">
    <citation type="journal article" date="2014" name="Front. Microbiol.">
        <title>High frequency of phylogenetically diverse reductive dehalogenase-homologous genes in deep subseafloor sedimentary metagenomes.</title>
        <authorList>
            <person name="Kawai M."/>
            <person name="Futagami T."/>
            <person name="Toyoda A."/>
            <person name="Takaki Y."/>
            <person name="Nishi S."/>
            <person name="Hori S."/>
            <person name="Arai W."/>
            <person name="Tsubouchi T."/>
            <person name="Morono Y."/>
            <person name="Uchiyama I."/>
            <person name="Ito T."/>
            <person name="Fujiyama A."/>
            <person name="Inagaki F."/>
            <person name="Takami H."/>
        </authorList>
    </citation>
    <scope>NUCLEOTIDE SEQUENCE</scope>
    <source>
        <strain evidence="10">Expedition CK06-06</strain>
    </source>
</reference>
<keyword evidence="9" id="KW-0411">Iron-sulfur</keyword>
<dbReference type="AlphaFoldDB" id="X1B1K9"/>
<dbReference type="InterPro" id="IPR036094">
    <property type="entry name" value="NadA_sf"/>
</dbReference>
<keyword evidence="8" id="KW-0408">Iron</keyword>
<dbReference type="SUPFAM" id="SSF142754">
    <property type="entry name" value="NadA-like"/>
    <property type="match status" value="1"/>
</dbReference>
<comment type="caution">
    <text evidence="10">The sequence shown here is derived from an EMBL/GenBank/DDBJ whole genome shotgun (WGS) entry which is preliminary data.</text>
</comment>
<evidence type="ECO:0000256" key="2">
    <source>
        <dbReference type="ARBA" id="ARBA00005065"/>
    </source>
</evidence>
<dbReference type="UniPathway" id="UPA00253">
    <property type="reaction ID" value="UER00327"/>
</dbReference>
<evidence type="ECO:0000256" key="9">
    <source>
        <dbReference type="ARBA" id="ARBA00023014"/>
    </source>
</evidence>
<dbReference type="InterPro" id="IPR003473">
    <property type="entry name" value="NadA"/>
</dbReference>
<evidence type="ECO:0000256" key="6">
    <source>
        <dbReference type="ARBA" id="ARBA00022679"/>
    </source>
</evidence>
<accession>X1B1K9</accession>
<comment type="cofactor">
    <cofactor evidence="1">
        <name>[4Fe-4S] cluster</name>
        <dbReference type="ChEBI" id="CHEBI:49883"/>
    </cofactor>
</comment>
<name>X1B1K9_9ZZZZ</name>
<dbReference type="PANTHER" id="PTHR30573">
    <property type="entry name" value="QUINOLINATE SYNTHETASE A"/>
    <property type="match status" value="1"/>
</dbReference>
<keyword evidence="6" id="KW-0808">Transferase</keyword>
<sequence>VNSSAQVKAESDICCTSANGIGVVNSLKENKILFVPDEHLGRYLESKTKKEFIFWKGFCPTHYNLLPKDILRAKKEHPKAEILVHPECRLSVIDLADEALSTNGMLEYVKESEAKKFIIGTEMGIIHRLKKENPNKNFYPASENLICPSMKLITLKEVAESLEKMRYQIEVPEEVRKKAKKSLDRMLEV</sequence>
<evidence type="ECO:0000256" key="5">
    <source>
        <dbReference type="ARBA" id="ARBA00022642"/>
    </source>
</evidence>
<dbReference type="PANTHER" id="PTHR30573:SF0">
    <property type="entry name" value="QUINOLINATE SYNTHASE, CHLOROPLASTIC"/>
    <property type="match status" value="1"/>
</dbReference>